<gene>
    <name evidence="2" type="ORF">AB1300_03175</name>
</gene>
<keyword evidence="3" id="KW-1185">Reference proteome</keyword>
<feature type="transmembrane region" description="Helical" evidence="1">
    <location>
        <begin position="27"/>
        <end position="49"/>
    </location>
</feature>
<evidence type="ECO:0000313" key="3">
    <source>
        <dbReference type="Proteomes" id="UP001558534"/>
    </source>
</evidence>
<dbReference type="EMBL" id="JBFRHK010000001">
    <property type="protein sequence ID" value="MEX3744129.1"/>
    <property type="molecule type" value="Genomic_DNA"/>
</dbReference>
<proteinExistence type="predicted"/>
<keyword evidence="1" id="KW-0472">Membrane</keyword>
<reference evidence="2 3" key="1">
    <citation type="submission" date="2024-07" db="EMBL/GenBank/DDBJ databases">
        <title>Characterization of a bacterium isolated from hydrolysated instant sea cucumber by whole-genome sequencing and metabolomics.</title>
        <authorList>
            <person name="Luo X."/>
            <person name="Zhang Z."/>
            <person name="Zheng Z."/>
            <person name="Zhang W."/>
            <person name="Ming T."/>
            <person name="Jiao L."/>
            <person name="Su X."/>
            <person name="Kong F."/>
            <person name="Xu J."/>
        </authorList>
    </citation>
    <scope>NUCLEOTIDE SEQUENCE [LARGE SCALE GENOMIC DNA]</scope>
    <source>
        <strain evidence="2 3">XL-2024</strain>
    </source>
</reference>
<evidence type="ECO:0000256" key="1">
    <source>
        <dbReference type="SAM" id="Phobius"/>
    </source>
</evidence>
<keyword evidence="1" id="KW-1133">Transmembrane helix</keyword>
<accession>A0ABV3VTA1</accession>
<comment type="caution">
    <text evidence="2">The sequence shown here is derived from an EMBL/GenBank/DDBJ whole genome shotgun (WGS) entry which is preliminary data.</text>
</comment>
<dbReference type="RefSeq" id="WP_368635137.1">
    <property type="nucleotide sequence ID" value="NZ_JBFRHK010000001.1"/>
</dbReference>
<evidence type="ECO:0000313" key="2">
    <source>
        <dbReference type="EMBL" id="MEX3744129.1"/>
    </source>
</evidence>
<protein>
    <submittedName>
        <fullName evidence="2">Uncharacterized protein</fullName>
    </submittedName>
</protein>
<sequence length="64" mass="7255">MFIYSMLFGASASVIGYYLAKLWDTSIAGMMATTVGVFFVVTLVSQKIFERRRKSLVRKLEVLL</sequence>
<organism evidence="2 3">
    <name type="scientific">Lysinibacillus xylanilyticus</name>
    <dbReference type="NCBI Taxonomy" id="582475"/>
    <lineage>
        <taxon>Bacteria</taxon>
        <taxon>Bacillati</taxon>
        <taxon>Bacillota</taxon>
        <taxon>Bacilli</taxon>
        <taxon>Bacillales</taxon>
        <taxon>Bacillaceae</taxon>
        <taxon>Lysinibacillus</taxon>
    </lineage>
</organism>
<name>A0ABV3VTA1_9BACI</name>
<keyword evidence="1" id="KW-0812">Transmembrane</keyword>
<dbReference type="Proteomes" id="UP001558534">
    <property type="component" value="Unassembled WGS sequence"/>
</dbReference>